<evidence type="ECO:0000313" key="3">
    <source>
        <dbReference type="Proteomes" id="UP000033101"/>
    </source>
</evidence>
<dbReference type="InterPro" id="IPR027417">
    <property type="entry name" value="P-loop_NTPase"/>
</dbReference>
<name>A0A0E3SGV1_9EURY</name>
<dbReference type="OrthoDB" id="132045at2157"/>
<reference evidence="2 3" key="1">
    <citation type="submission" date="2014-07" db="EMBL/GenBank/DDBJ databases">
        <title>Methanogenic archaea and the global carbon cycle.</title>
        <authorList>
            <person name="Henriksen J.R."/>
            <person name="Luke J."/>
            <person name="Reinhart S."/>
            <person name="Benedict M.N."/>
            <person name="Youngblut N.D."/>
            <person name="Metcalf M.E."/>
            <person name="Whitaker R.J."/>
            <person name="Metcalf W.W."/>
        </authorList>
    </citation>
    <scope>NUCLEOTIDE SEQUENCE [LARGE SCALE GENOMIC DNA]</scope>
    <source>
        <strain evidence="2 3">HB-1</strain>
    </source>
</reference>
<dbReference type="Gene3D" id="3.40.50.300">
    <property type="entry name" value="P-loop containing nucleotide triphosphate hydrolases"/>
    <property type="match status" value="1"/>
</dbReference>
<dbReference type="SUPFAM" id="SSF52540">
    <property type="entry name" value="P-loop containing nucleoside triphosphate hydrolases"/>
    <property type="match status" value="1"/>
</dbReference>
<dbReference type="PANTHER" id="PTHR34301">
    <property type="entry name" value="DNA-BINDING PROTEIN-RELATED"/>
    <property type="match status" value="1"/>
</dbReference>
<dbReference type="Proteomes" id="UP000033101">
    <property type="component" value="Chromosome"/>
</dbReference>
<dbReference type="GO" id="GO:0005524">
    <property type="term" value="F:ATP binding"/>
    <property type="evidence" value="ECO:0007669"/>
    <property type="project" value="InterPro"/>
</dbReference>
<dbReference type="GeneID" id="24831628"/>
<dbReference type="PATRIC" id="fig|1434110.4.peg.3022"/>
<dbReference type="Pfam" id="PF01637">
    <property type="entry name" value="ATPase_2"/>
    <property type="match status" value="1"/>
</dbReference>
<keyword evidence="3" id="KW-1185">Reference proteome</keyword>
<dbReference type="EMBL" id="CP009516">
    <property type="protein sequence ID" value="AKB78838.1"/>
    <property type="molecule type" value="Genomic_DNA"/>
</dbReference>
<organism evidence="2 3">
    <name type="scientific">Methanosarcina horonobensis HB-1 = JCM 15518</name>
    <dbReference type="NCBI Taxonomy" id="1434110"/>
    <lineage>
        <taxon>Archaea</taxon>
        <taxon>Methanobacteriati</taxon>
        <taxon>Methanobacteriota</taxon>
        <taxon>Stenosarchaea group</taxon>
        <taxon>Methanomicrobia</taxon>
        <taxon>Methanosarcinales</taxon>
        <taxon>Methanosarcinaceae</taxon>
        <taxon>Methanosarcina</taxon>
    </lineage>
</organism>
<evidence type="ECO:0000313" key="2">
    <source>
        <dbReference type="EMBL" id="AKB78838.1"/>
    </source>
</evidence>
<dbReference type="RefSeq" id="WP_048140086.1">
    <property type="nucleotide sequence ID" value="NZ_CP009516.1"/>
</dbReference>
<dbReference type="AlphaFoldDB" id="A0A0E3SGV1"/>
<dbReference type="KEGG" id="mhor:MSHOH_2355"/>
<feature type="domain" description="ATPase" evidence="1">
    <location>
        <begin position="17"/>
        <end position="271"/>
    </location>
</feature>
<dbReference type="PANTHER" id="PTHR34301:SF8">
    <property type="entry name" value="ATPASE DOMAIN-CONTAINING PROTEIN"/>
    <property type="match status" value="1"/>
</dbReference>
<sequence length="392" mass="45526">MPESLFVVGGEVRPPYFIGRKNEIEKMKVDIRTLAQNNVIIGPRRIGKTSLLKNLKISVEGEVLFVTINCREMTGLSDFFRVVTRALLAAYEEKHHVKGLVQKYSQVFRGKITAAYKSLSEVGGSIEHIGNIYLRFREKDINEQELVTETFDFIRRFSEEKKEPIILAFDEFQELRRFNGYIFNTLKSQMDSQPSIRYIFSGSSVSLLHEVFLKPDSPLYLMAARVQLKPIEEEHVTKYIRDRLLTQNIQITDGALKRIYACTGGFPFYFQKIGFILYQNSVLKNKNIIDEEEVESAFNSMLNEFDSEFEARYEWKFSDQQKTVLKFLSGEKYRRLSEISSDMQTPASSLTTSMKDLYNTMTIEKPEEGMYGILDNVLRIWIKRNILNSFGE</sequence>
<gene>
    <name evidence="2" type="ORF">MSHOH_2355</name>
</gene>
<accession>A0A0E3SGV1</accession>
<protein>
    <recommendedName>
        <fullName evidence="1">ATPase domain-containing protein</fullName>
    </recommendedName>
</protein>
<proteinExistence type="predicted"/>
<evidence type="ECO:0000259" key="1">
    <source>
        <dbReference type="Pfam" id="PF01637"/>
    </source>
</evidence>
<dbReference type="InterPro" id="IPR011579">
    <property type="entry name" value="ATPase_dom"/>
</dbReference>
<dbReference type="HOGENOM" id="CLU_053804_1_1_2"/>